<dbReference type="GeneID" id="81391310"/>
<evidence type="ECO:0000313" key="2">
    <source>
        <dbReference type="Proteomes" id="UP001141434"/>
    </source>
</evidence>
<protein>
    <submittedName>
        <fullName evidence="1">Uncharacterized protein</fullName>
    </submittedName>
</protein>
<organism evidence="1 2">
    <name type="scientific">Penicillium alfredii</name>
    <dbReference type="NCBI Taxonomy" id="1506179"/>
    <lineage>
        <taxon>Eukaryota</taxon>
        <taxon>Fungi</taxon>
        <taxon>Dikarya</taxon>
        <taxon>Ascomycota</taxon>
        <taxon>Pezizomycotina</taxon>
        <taxon>Eurotiomycetes</taxon>
        <taxon>Eurotiomycetidae</taxon>
        <taxon>Eurotiales</taxon>
        <taxon>Aspergillaceae</taxon>
        <taxon>Penicillium</taxon>
    </lineage>
</organism>
<proteinExistence type="predicted"/>
<reference evidence="1" key="2">
    <citation type="journal article" date="2023" name="IMA Fungus">
        <title>Comparative genomic study of the Penicillium genus elucidates a diverse pangenome and 15 lateral gene transfer events.</title>
        <authorList>
            <person name="Petersen C."/>
            <person name="Sorensen T."/>
            <person name="Nielsen M.R."/>
            <person name="Sondergaard T.E."/>
            <person name="Sorensen J.L."/>
            <person name="Fitzpatrick D.A."/>
            <person name="Frisvad J.C."/>
            <person name="Nielsen K.L."/>
        </authorList>
    </citation>
    <scope>NUCLEOTIDE SEQUENCE</scope>
    <source>
        <strain evidence="1">IBT 34128</strain>
    </source>
</reference>
<dbReference type="AlphaFoldDB" id="A0A9W9KMR6"/>
<accession>A0A9W9KMR6</accession>
<reference evidence="1" key="1">
    <citation type="submission" date="2022-11" db="EMBL/GenBank/DDBJ databases">
        <authorList>
            <person name="Petersen C."/>
        </authorList>
    </citation>
    <scope>NUCLEOTIDE SEQUENCE</scope>
    <source>
        <strain evidence="1">IBT 34128</strain>
    </source>
</reference>
<dbReference type="EMBL" id="JAPMSZ010000002">
    <property type="protein sequence ID" value="KAJ5111930.1"/>
    <property type="molecule type" value="Genomic_DNA"/>
</dbReference>
<gene>
    <name evidence="1" type="ORF">NUU61_001560</name>
</gene>
<dbReference type="Proteomes" id="UP001141434">
    <property type="component" value="Unassembled WGS sequence"/>
</dbReference>
<name>A0A9W9KMR6_9EURO</name>
<sequence>MKRVCMIVEPDSITKPKLVSGSIDFAQLHDYITDMVLHGDSLVGLDTLFTANWPEAESSRVLFKRNQGVNNRARASSAGWR</sequence>
<evidence type="ECO:0000313" key="1">
    <source>
        <dbReference type="EMBL" id="KAJ5111930.1"/>
    </source>
</evidence>
<dbReference type="RefSeq" id="XP_056515409.1">
    <property type="nucleotide sequence ID" value="XM_056652142.1"/>
</dbReference>
<comment type="caution">
    <text evidence="1">The sequence shown here is derived from an EMBL/GenBank/DDBJ whole genome shotgun (WGS) entry which is preliminary data.</text>
</comment>
<keyword evidence="2" id="KW-1185">Reference proteome</keyword>